<proteinExistence type="predicted"/>
<sequence>MDKIKTTVTSILICFIMQAQKNSEAENFVNAYFKNKKIEKIYYTEKILPSHLLSIKEALKETKFQIWDTRFPKLINEIPSVLQFTDSELDYVYKEIEKNDNKDWAKGKLKNAEFIKSEDSEKYYGIYSFSKPVFLRKNTICIFYSEGNESGNLATYIKINDEWKYYSGFFEWVN</sequence>
<dbReference type="EMBL" id="MLFK01000011">
    <property type="protein sequence ID" value="OIV39834.1"/>
    <property type="molecule type" value="Genomic_DNA"/>
</dbReference>
<name>A0A1J7CJL3_FLAJO</name>
<comment type="caution">
    <text evidence="1">The sequence shown here is derived from an EMBL/GenBank/DDBJ whole genome shotgun (WGS) entry which is preliminary data.</text>
</comment>
<gene>
    <name evidence="1" type="ORF">BKM63_20715</name>
</gene>
<evidence type="ECO:0000313" key="1">
    <source>
        <dbReference type="EMBL" id="OIV39834.1"/>
    </source>
</evidence>
<evidence type="ECO:0000313" key="2">
    <source>
        <dbReference type="Proteomes" id="UP000182826"/>
    </source>
</evidence>
<dbReference type="RefSeq" id="WP_071638507.1">
    <property type="nucleotide sequence ID" value="NZ_MLFK01000011.1"/>
</dbReference>
<dbReference type="OrthoDB" id="1363777at2"/>
<dbReference type="Proteomes" id="UP000182826">
    <property type="component" value="Unassembled WGS sequence"/>
</dbReference>
<protein>
    <submittedName>
        <fullName evidence="1">Uncharacterized protein</fullName>
    </submittedName>
</protein>
<organism evidence="1 2">
    <name type="scientific">Flavobacterium johnsoniae</name>
    <name type="common">Cytophaga johnsonae</name>
    <dbReference type="NCBI Taxonomy" id="986"/>
    <lineage>
        <taxon>Bacteria</taxon>
        <taxon>Pseudomonadati</taxon>
        <taxon>Bacteroidota</taxon>
        <taxon>Flavobacteriia</taxon>
        <taxon>Flavobacteriales</taxon>
        <taxon>Flavobacteriaceae</taxon>
        <taxon>Flavobacterium</taxon>
    </lineage>
</organism>
<reference evidence="1 2" key="1">
    <citation type="submission" date="2016-10" db="EMBL/GenBank/DDBJ databases">
        <title>Draft Genome Sequence of Rhizobacteria Flavobacterium johnsoniae CI04.</title>
        <authorList>
            <person name="Bravo J.I."/>
            <person name="Lozano G.L."/>
            <person name="Handelsman J."/>
        </authorList>
    </citation>
    <scope>NUCLEOTIDE SEQUENCE [LARGE SCALE GENOMIC DNA]</scope>
    <source>
        <strain evidence="1 2">CI04</strain>
    </source>
</reference>
<accession>A0A1J7CJL3</accession>
<keyword evidence="2" id="KW-1185">Reference proteome</keyword>
<dbReference type="AlphaFoldDB" id="A0A1J7CJL3"/>